<accession>A0A8X6L9M1</accession>
<dbReference type="SUPFAM" id="SSF50814">
    <property type="entry name" value="Lipocalins"/>
    <property type="match status" value="1"/>
</dbReference>
<dbReference type="EMBL" id="BMAO01015244">
    <property type="protein sequence ID" value="GFR00412.1"/>
    <property type="molecule type" value="Genomic_DNA"/>
</dbReference>
<dbReference type="CDD" id="cd00301">
    <property type="entry name" value="lipocalin_FABP"/>
    <property type="match status" value="1"/>
</dbReference>
<dbReference type="Gene3D" id="2.40.128.20">
    <property type="match status" value="1"/>
</dbReference>
<name>A0A8X6L9M1_TRICU</name>
<comment type="caution">
    <text evidence="2">The sequence shown here is derived from an EMBL/GenBank/DDBJ whole genome shotgun (WGS) entry which is preliminary data.</text>
</comment>
<proteinExistence type="predicted"/>
<protein>
    <recommendedName>
        <fullName evidence="1">Lipocalin/cytosolic fatty-acid binding domain-containing protein</fullName>
    </recommendedName>
</protein>
<dbReference type="Pfam" id="PF00061">
    <property type="entry name" value="Lipocalin"/>
    <property type="match status" value="1"/>
</dbReference>
<dbReference type="AlphaFoldDB" id="A0A8X6L9M1"/>
<sequence>MNTFVKDLDFERYSGKWYVVAQNKYHFMKAVKCQRVTYTPKGIGMAYSYNISKEDENDYPEMNGTIKTEGRNRGEFVIRLNHLPWSRIHYRVMHTDYKSVAVEYTCIDGAISPLATISILLRHKIQWQRLDHGIAPYNLTSLLTPELRKFVKLIKHTECTNEEE</sequence>
<evidence type="ECO:0000259" key="1">
    <source>
        <dbReference type="Pfam" id="PF00061"/>
    </source>
</evidence>
<feature type="domain" description="Lipocalin/cytosolic fatty-acid binding" evidence="1">
    <location>
        <begin position="14"/>
        <end position="108"/>
    </location>
</feature>
<dbReference type="Proteomes" id="UP000887116">
    <property type="component" value="Unassembled WGS sequence"/>
</dbReference>
<evidence type="ECO:0000313" key="3">
    <source>
        <dbReference type="Proteomes" id="UP000887116"/>
    </source>
</evidence>
<dbReference type="OrthoDB" id="6434690at2759"/>
<organism evidence="2 3">
    <name type="scientific">Trichonephila clavata</name>
    <name type="common">Joro spider</name>
    <name type="synonym">Nephila clavata</name>
    <dbReference type="NCBI Taxonomy" id="2740835"/>
    <lineage>
        <taxon>Eukaryota</taxon>
        <taxon>Metazoa</taxon>
        <taxon>Ecdysozoa</taxon>
        <taxon>Arthropoda</taxon>
        <taxon>Chelicerata</taxon>
        <taxon>Arachnida</taxon>
        <taxon>Araneae</taxon>
        <taxon>Araneomorphae</taxon>
        <taxon>Entelegynae</taxon>
        <taxon>Araneoidea</taxon>
        <taxon>Nephilidae</taxon>
        <taxon>Trichonephila</taxon>
    </lineage>
</organism>
<gene>
    <name evidence="2" type="ORF">TNCT_521211</name>
</gene>
<dbReference type="InterPro" id="IPR000566">
    <property type="entry name" value="Lipocln_cytosolic_FA-bd_dom"/>
</dbReference>
<evidence type="ECO:0000313" key="2">
    <source>
        <dbReference type="EMBL" id="GFR00412.1"/>
    </source>
</evidence>
<reference evidence="2" key="1">
    <citation type="submission" date="2020-07" db="EMBL/GenBank/DDBJ databases">
        <title>Multicomponent nature underlies the extraordinary mechanical properties of spider dragline silk.</title>
        <authorList>
            <person name="Kono N."/>
            <person name="Nakamura H."/>
            <person name="Mori M."/>
            <person name="Yoshida Y."/>
            <person name="Ohtoshi R."/>
            <person name="Malay A.D."/>
            <person name="Moran D.A.P."/>
            <person name="Tomita M."/>
            <person name="Numata K."/>
            <person name="Arakawa K."/>
        </authorList>
    </citation>
    <scope>NUCLEOTIDE SEQUENCE</scope>
</reference>
<keyword evidence="3" id="KW-1185">Reference proteome</keyword>
<dbReference type="InterPro" id="IPR012674">
    <property type="entry name" value="Calycin"/>
</dbReference>